<protein>
    <submittedName>
        <fullName evidence="4">SopA family protein</fullName>
    </submittedName>
</protein>
<dbReference type="RefSeq" id="WP_022646424.1">
    <property type="nucleotide sequence ID" value="NZ_AP022098.1"/>
</dbReference>
<accession>A0A0A1AFL3</accession>
<proteinExistence type="predicted"/>
<evidence type="ECO:0000313" key="5">
    <source>
        <dbReference type="Proteomes" id="UP000271008"/>
    </source>
</evidence>
<dbReference type="InterPro" id="IPR001646">
    <property type="entry name" value="5peptide_repeat"/>
</dbReference>
<evidence type="ECO:0000259" key="1">
    <source>
        <dbReference type="Pfam" id="PF13981"/>
    </source>
</evidence>
<dbReference type="Proteomes" id="UP000472856">
    <property type="component" value="Unassembled WGS sequence"/>
</dbReference>
<dbReference type="PANTHER" id="PTHR14136:SF21">
    <property type="entry name" value="BTB DOMAIN-CONTAINING PROTEIN"/>
    <property type="match status" value="1"/>
</dbReference>
<name>A0A0A1AFL3_ECOLX</name>
<dbReference type="AlphaFoldDB" id="A0A0A1AFL3"/>
<dbReference type="NCBIfam" id="NF007264">
    <property type="entry name" value="PRK09718.1"/>
    <property type="match status" value="1"/>
</dbReference>
<evidence type="ECO:0000313" key="4">
    <source>
        <dbReference type="EMBL" id="RRD73541.1"/>
    </source>
</evidence>
<dbReference type="Proteomes" id="UP000271008">
    <property type="component" value="Unassembled WGS sequence"/>
</dbReference>
<reference evidence="3 7" key="3">
    <citation type="submission" date="2020-06" db="EMBL/GenBank/DDBJ databases">
        <title>REHAB project genomes.</title>
        <authorList>
            <person name="Shaw L.P."/>
        </authorList>
    </citation>
    <scope>NUCLEOTIDE SEQUENCE [LARGE SCALE GENOMIC DNA]</scope>
    <source>
        <strain evidence="3 7">RHB07-C04</strain>
    </source>
</reference>
<reference evidence="4 5" key="1">
    <citation type="submission" date="2018-11" db="EMBL/GenBank/DDBJ databases">
        <title>Enterobacteriaceae from Patient.</title>
        <authorList>
            <person name="Shen C."/>
            <person name="Yang Y."/>
            <person name="Tian G."/>
        </authorList>
    </citation>
    <scope>NUCLEOTIDE SEQUENCE [LARGE SCALE GENOMIC DNA]</scope>
    <source>
        <strain evidence="4 5">GBGD28</strain>
    </source>
</reference>
<dbReference type="Pfam" id="PF13599">
    <property type="entry name" value="Pentapeptide_4"/>
    <property type="match status" value="1"/>
</dbReference>
<evidence type="ECO:0000313" key="7">
    <source>
        <dbReference type="Proteomes" id="UP000514715"/>
    </source>
</evidence>
<dbReference type="EMBL" id="RQTU01000024">
    <property type="protein sequence ID" value="RRD73541.1"/>
    <property type="molecule type" value="Genomic_DNA"/>
</dbReference>
<dbReference type="Gene3D" id="3.40.1850.10">
    <property type="entry name" value="HECT-like ubiquitin ligase"/>
    <property type="match status" value="1"/>
</dbReference>
<dbReference type="Gene3D" id="2.160.20.80">
    <property type="entry name" value="E3 ubiquitin-protein ligase SopA"/>
    <property type="match status" value="1"/>
</dbReference>
<dbReference type="InterPro" id="IPR025726">
    <property type="entry name" value="SopA-like_central"/>
</dbReference>
<dbReference type="Proteomes" id="UP000514715">
    <property type="component" value="Chromosome"/>
</dbReference>
<evidence type="ECO:0000313" key="2">
    <source>
        <dbReference type="EMBL" id="NGE90598.1"/>
    </source>
</evidence>
<evidence type="ECO:0000313" key="3">
    <source>
        <dbReference type="EMBL" id="QMP45801.1"/>
    </source>
</evidence>
<dbReference type="PANTHER" id="PTHR14136">
    <property type="entry name" value="BTB_POZ DOMAIN-CONTAINING PROTEIN KCTD9"/>
    <property type="match status" value="1"/>
</dbReference>
<feature type="domain" description="E3 ubiquitin ligase SopA-like central" evidence="1">
    <location>
        <begin position="293"/>
        <end position="424"/>
    </location>
</feature>
<organism evidence="4 5">
    <name type="scientific">Escherichia coli</name>
    <dbReference type="NCBI Taxonomy" id="562"/>
    <lineage>
        <taxon>Bacteria</taxon>
        <taxon>Pseudomonadati</taxon>
        <taxon>Pseudomonadota</taxon>
        <taxon>Gammaproteobacteria</taxon>
        <taxon>Enterobacterales</taxon>
        <taxon>Enterobacteriaceae</taxon>
        <taxon>Escherichia</taxon>
    </lineage>
</organism>
<evidence type="ECO:0000313" key="6">
    <source>
        <dbReference type="Proteomes" id="UP000472856"/>
    </source>
</evidence>
<reference evidence="2 6" key="2">
    <citation type="submission" date="2020-02" db="EMBL/GenBank/DDBJ databases">
        <title>WGS of Carbapenem-Resistant Enterobacteriaceae.</title>
        <authorList>
            <person name="Tokajian S."/>
            <person name="El Chaar M."/>
            <person name="El Khoury M."/>
        </authorList>
    </citation>
    <scope>NUCLEOTIDE SEQUENCE [LARGE SCALE GENOMIC DNA]</scope>
    <source>
        <strain evidence="2 6">ECM_75</strain>
    </source>
</reference>
<dbReference type="EMBL" id="CP057975">
    <property type="protein sequence ID" value="QMP45801.1"/>
    <property type="molecule type" value="Genomic_DNA"/>
</dbReference>
<sequence>MIGHITNSGGNDSLMKHDVVQGNNKLDLDLLRNFNGVPGLNRDNFIYISDIFLNIKQRNEKNHAINMFREVSISNDIISVKFYRNEEIECACDFLMDKDAQGYTDLSDLDLTSCHFKGDVISKVSFISSNLQHVTFECKEIGDCNFTTATVDNVIFKCRRLHNVIFIKATGEYVDFSQSILDTVDFSRSQLTHSNFRECQIRNSKFNNCYLYASHFTRAEFLSDKEISFIKSNLTAVMFDHVRISTGNFKDSVTQLMVLSIDYSDIFGNEYLDGYINNIIKMIDTLPDDPAILKSVLAVKLVMQLKILNIVNKNFIENMKKIFSHCPYIKNPIIRSYIHPDEDNKFDNFMRQHRFSKVNFDTQQTIDFINRFNMNKGLIDQNNNFFIQLIDQALRSTDDTIKANAWHLYKEWIRSDDVSPLFIEIEDNLRTFNTNELTRNDNIFILFSSVDDGPVMVVSSQRLHDMLNPTKDTNWNSTYIYKSRHEMLPVNLTPETLFGSKSQDKHALFPIFTASWRANRIKNKGI</sequence>
<gene>
    <name evidence="4" type="ORF">EIA08_19770</name>
    <name evidence="2" type="ORF">G5603_20815</name>
    <name evidence="3" type="ORF">HVW04_13435</name>
</gene>
<dbReference type="Pfam" id="PF13981">
    <property type="entry name" value="SopA"/>
    <property type="match status" value="1"/>
</dbReference>
<dbReference type="EMBL" id="JAAJRI010000021">
    <property type="protein sequence ID" value="NGE90598.1"/>
    <property type="molecule type" value="Genomic_DNA"/>
</dbReference>
<dbReference type="Gene3D" id="1.25.40.300">
    <property type="entry name" value="Putative secreted effector protein"/>
    <property type="match status" value="1"/>
</dbReference>
<dbReference type="SUPFAM" id="SSF141571">
    <property type="entry name" value="Pentapeptide repeat-like"/>
    <property type="match status" value="1"/>
</dbReference>
<dbReference type="InterPro" id="IPR051082">
    <property type="entry name" value="Pentapeptide-BTB/POZ_domain"/>
</dbReference>